<comment type="caution">
    <text evidence="13">The sequence shown here is derived from an EMBL/GenBank/DDBJ whole genome shotgun (WGS) entry which is preliminary data.</text>
</comment>
<comment type="cofactor">
    <cofactor evidence="2">
        <name>NAD(+)</name>
        <dbReference type="ChEBI" id="CHEBI:57540"/>
    </cofactor>
</comment>
<dbReference type="GO" id="GO:0033499">
    <property type="term" value="P:galactose catabolic process via UDP-galactose, Leloir pathway"/>
    <property type="evidence" value="ECO:0007669"/>
    <property type="project" value="TreeGrafter"/>
</dbReference>
<evidence type="ECO:0000256" key="1">
    <source>
        <dbReference type="ARBA" id="ARBA00000083"/>
    </source>
</evidence>
<comment type="similarity">
    <text evidence="4">Belongs to the NAD(P)-dependent epimerase/dehydratase family.</text>
</comment>
<organism evidence="13 14">
    <name type="scientific">Nocardioides thalensis</name>
    <dbReference type="NCBI Taxonomy" id="1914755"/>
    <lineage>
        <taxon>Bacteria</taxon>
        <taxon>Bacillati</taxon>
        <taxon>Actinomycetota</taxon>
        <taxon>Actinomycetes</taxon>
        <taxon>Propionibacteriales</taxon>
        <taxon>Nocardioidaceae</taxon>
        <taxon>Nocardioides</taxon>
    </lineage>
</organism>
<accession>A0A853BYT4</accession>
<reference evidence="13 14" key="1">
    <citation type="submission" date="2020-07" db="EMBL/GenBank/DDBJ databases">
        <title>Sequencing the genomes of 1000 actinobacteria strains.</title>
        <authorList>
            <person name="Klenk H.-P."/>
        </authorList>
    </citation>
    <scope>NUCLEOTIDE SEQUENCE [LARGE SCALE GENOMIC DNA]</scope>
    <source>
        <strain evidence="13 14">DSM 103833</strain>
    </source>
</reference>
<dbReference type="EMBL" id="JACCFP010000001">
    <property type="protein sequence ID" value="NYJ00111.1"/>
    <property type="molecule type" value="Genomic_DNA"/>
</dbReference>
<evidence type="ECO:0000256" key="4">
    <source>
        <dbReference type="ARBA" id="ARBA00007637"/>
    </source>
</evidence>
<evidence type="ECO:0000313" key="13">
    <source>
        <dbReference type="EMBL" id="NYJ00111.1"/>
    </source>
</evidence>
<dbReference type="Gene3D" id="3.90.25.10">
    <property type="entry name" value="UDP-galactose 4-epimerase, domain 1"/>
    <property type="match status" value="1"/>
</dbReference>
<dbReference type="PANTHER" id="PTHR43725">
    <property type="entry name" value="UDP-GLUCOSE 4-EPIMERASE"/>
    <property type="match status" value="1"/>
</dbReference>
<gene>
    <name evidence="13" type="ORF">HNR19_000809</name>
</gene>
<evidence type="ECO:0000313" key="14">
    <source>
        <dbReference type="Proteomes" id="UP000530424"/>
    </source>
</evidence>
<evidence type="ECO:0000256" key="3">
    <source>
        <dbReference type="ARBA" id="ARBA00004947"/>
    </source>
</evidence>
<dbReference type="PANTHER" id="PTHR43725:SF53">
    <property type="entry name" value="UDP-ARABINOSE 4-EPIMERASE 1"/>
    <property type="match status" value="1"/>
</dbReference>
<keyword evidence="9" id="KW-0119">Carbohydrate metabolism</keyword>
<evidence type="ECO:0000256" key="10">
    <source>
        <dbReference type="ARBA" id="ARBA00031367"/>
    </source>
</evidence>
<evidence type="ECO:0000256" key="11">
    <source>
        <dbReference type="ARBA" id="ARBA00033067"/>
    </source>
</evidence>
<evidence type="ECO:0000259" key="12">
    <source>
        <dbReference type="Pfam" id="PF01370"/>
    </source>
</evidence>
<dbReference type="RefSeq" id="WP_179666747.1">
    <property type="nucleotide sequence ID" value="NZ_JACCFP010000001.1"/>
</dbReference>
<dbReference type="InterPro" id="IPR001509">
    <property type="entry name" value="Epimerase_deHydtase"/>
</dbReference>
<sequence>MTILVTGGAGYIGAHVVRLLLQRGDVVVVDDLSTGRADRVDHARMVRADLSLAAASYPLAELMREHGVTGVVHFAAKKDVGESVARPAWYYEQNVGGLLAVLRAMESADVSRLVFSSSAAVYGAAATDGRPVGEGATCAPMSPYGETKLVGEWMCRNAERAWGLSWAALRYFNVAGAGWSDLGDPTVQNLVSIAIDRVRRGEGVPVFGTDYATADGTCVRDYVHVADLADAHLAVLEHLAASAGDAAERTDPVFNVGTGAGSSVLEVLAAVGEASGADVVPLPVDRRPGDPASVVADVARIRDVVGWDAKRGLREIVGSAWEAAVAGSNHPPTGAP</sequence>
<dbReference type="EC" id="5.1.3.2" evidence="5"/>
<keyword evidence="8 13" id="KW-0413">Isomerase</keyword>
<dbReference type="InterPro" id="IPR005886">
    <property type="entry name" value="UDP_G4E"/>
</dbReference>
<evidence type="ECO:0000256" key="9">
    <source>
        <dbReference type="ARBA" id="ARBA00023277"/>
    </source>
</evidence>
<dbReference type="GO" id="GO:0003978">
    <property type="term" value="F:UDP-glucose 4-epimerase activity"/>
    <property type="evidence" value="ECO:0007669"/>
    <property type="project" value="UniProtKB-EC"/>
</dbReference>
<dbReference type="Proteomes" id="UP000530424">
    <property type="component" value="Unassembled WGS sequence"/>
</dbReference>
<keyword evidence="14" id="KW-1185">Reference proteome</keyword>
<evidence type="ECO:0000256" key="7">
    <source>
        <dbReference type="ARBA" id="ARBA00023027"/>
    </source>
</evidence>
<name>A0A853BYT4_9ACTN</name>
<feature type="domain" description="NAD-dependent epimerase/dehydratase" evidence="12">
    <location>
        <begin position="3"/>
        <end position="242"/>
    </location>
</feature>
<protein>
    <recommendedName>
        <fullName evidence="6">UDP-glucose 4-epimerase</fullName>
        <ecNumber evidence="5">5.1.3.2</ecNumber>
    </recommendedName>
    <alternativeName>
        <fullName evidence="11">Galactowaldenase</fullName>
    </alternativeName>
    <alternativeName>
        <fullName evidence="10">UDP-galactose 4-epimerase</fullName>
    </alternativeName>
</protein>
<evidence type="ECO:0000256" key="5">
    <source>
        <dbReference type="ARBA" id="ARBA00013189"/>
    </source>
</evidence>
<evidence type="ECO:0000256" key="2">
    <source>
        <dbReference type="ARBA" id="ARBA00001911"/>
    </source>
</evidence>
<dbReference type="AlphaFoldDB" id="A0A853BYT4"/>
<comment type="pathway">
    <text evidence="3">Carbohydrate metabolism; galactose metabolism.</text>
</comment>
<comment type="catalytic activity">
    <reaction evidence="1">
        <text>UDP-alpha-D-glucose = UDP-alpha-D-galactose</text>
        <dbReference type="Rhea" id="RHEA:22168"/>
        <dbReference type="ChEBI" id="CHEBI:58885"/>
        <dbReference type="ChEBI" id="CHEBI:66914"/>
        <dbReference type="EC" id="5.1.3.2"/>
    </reaction>
</comment>
<dbReference type="InterPro" id="IPR036291">
    <property type="entry name" value="NAD(P)-bd_dom_sf"/>
</dbReference>
<dbReference type="UniPathway" id="UPA00214"/>
<proteinExistence type="inferred from homology"/>
<dbReference type="Gene3D" id="3.40.50.720">
    <property type="entry name" value="NAD(P)-binding Rossmann-like Domain"/>
    <property type="match status" value="1"/>
</dbReference>
<keyword evidence="7" id="KW-0520">NAD</keyword>
<dbReference type="Pfam" id="PF01370">
    <property type="entry name" value="Epimerase"/>
    <property type="match status" value="1"/>
</dbReference>
<dbReference type="SUPFAM" id="SSF51735">
    <property type="entry name" value="NAD(P)-binding Rossmann-fold domains"/>
    <property type="match status" value="1"/>
</dbReference>
<dbReference type="NCBIfam" id="TIGR01179">
    <property type="entry name" value="galE"/>
    <property type="match status" value="1"/>
</dbReference>
<evidence type="ECO:0000256" key="8">
    <source>
        <dbReference type="ARBA" id="ARBA00023235"/>
    </source>
</evidence>
<evidence type="ECO:0000256" key="6">
    <source>
        <dbReference type="ARBA" id="ARBA00018569"/>
    </source>
</evidence>